<dbReference type="AlphaFoldDB" id="A0A078ASU0"/>
<protein>
    <submittedName>
        <fullName evidence="2">Uncharacterized protein</fullName>
    </submittedName>
</protein>
<gene>
    <name evidence="2" type="primary">Contig19471.g20651</name>
    <name evidence="2" type="ORF">STYLEM_12946</name>
</gene>
<sequence length="184" mass="21689">MTIKILNTKEQYKANIQSKVNDSLFFEHDESIIDEVSPDRFYRNSQIKPFMRNLTQKQELTDEKMLQNVESKQDNVDGQIIGIEQEMEVQSVHFESEEIQQRQRNIVTDLNFNYSANAQDDHPNLESPQISMKIDLEKFQNRGYGAFNLGIQKNIAQAQVTVNQHRKRNRRQQFQSRKQALDDI</sequence>
<evidence type="ECO:0000313" key="2">
    <source>
        <dbReference type="EMBL" id="CDW83893.1"/>
    </source>
</evidence>
<accession>A0A078ASU0</accession>
<feature type="region of interest" description="Disordered" evidence="1">
    <location>
        <begin position="163"/>
        <end position="184"/>
    </location>
</feature>
<dbReference type="InParanoid" id="A0A078ASU0"/>
<organism evidence="2 3">
    <name type="scientific">Stylonychia lemnae</name>
    <name type="common">Ciliate</name>
    <dbReference type="NCBI Taxonomy" id="5949"/>
    <lineage>
        <taxon>Eukaryota</taxon>
        <taxon>Sar</taxon>
        <taxon>Alveolata</taxon>
        <taxon>Ciliophora</taxon>
        <taxon>Intramacronucleata</taxon>
        <taxon>Spirotrichea</taxon>
        <taxon>Stichotrichia</taxon>
        <taxon>Sporadotrichida</taxon>
        <taxon>Oxytrichidae</taxon>
        <taxon>Stylonychinae</taxon>
        <taxon>Stylonychia</taxon>
    </lineage>
</organism>
<dbReference type="Proteomes" id="UP000039865">
    <property type="component" value="Unassembled WGS sequence"/>
</dbReference>
<reference evidence="2 3" key="1">
    <citation type="submission" date="2014-06" db="EMBL/GenBank/DDBJ databases">
        <authorList>
            <person name="Swart Estienne"/>
        </authorList>
    </citation>
    <scope>NUCLEOTIDE SEQUENCE [LARGE SCALE GENOMIC DNA]</scope>
    <source>
        <strain evidence="2 3">130c</strain>
    </source>
</reference>
<dbReference type="EMBL" id="CCKQ01012287">
    <property type="protein sequence ID" value="CDW83893.1"/>
    <property type="molecule type" value="Genomic_DNA"/>
</dbReference>
<keyword evidence="3" id="KW-1185">Reference proteome</keyword>
<evidence type="ECO:0000313" key="3">
    <source>
        <dbReference type="Proteomes" id="UP000039865"/>
    </source>
</evidence>
<evidence type="ECO:0000256" key="1">
    <source>
        <dbReference type="SAM" id="MobiDB-lite"/>
    </source>
</evidence>
<name>A0A078ASU0_STYLE</name>
<proteinExistence type="predicted"/>